<protein>
    <recommendedName>
        <fullName evidence="4">DUF3450 domain-containing protein</fullName>
    </recommendedName>
</protein>
<name>A0A193LL09_9GAMM</name>
<organism evidence="2 3">
    <name type="scientific">Woeseia oceani</name>
    <dbReference type="NCBI Taxonomy" id="1548547"/>
    <lineage>
        <taxon>Bacteria</taxon>
        <taxon>Pseudomonadati</taxon>
        <taxon>Pseudomonadota</taxon>
        <taxon>Gammaproteobacteria</taxon>
        <taxon>Woeseiales</taxon>
        <taxon>Woeseiaceae</taxon>
        <taxon>Woeseia</taxon>
    </lineage>
</organism>
<dbReference type="InterPro" id="IPR016866">
    <property type="entry name" value="UCP028069"/>
</dbReference>
<dbReference type="Proteomes" id="UP000092695">
    <property type="component" value="Chromosome"/>
</dbReference>
<dbReference type="RefSeq" id="WP_068619170.1">
    <property type="nucleotide sequence ID" value="NZ_CP016268.1"/>
</dbReference>
<evidence type="ECO:0008006" key="4">
    <source>
        <dbReference type="Google" id="ProtNLM"/>
    </source>
</evidence>
<evidence type="ECO:0000313" key="2">
    <source>
        <dbReference type="EMBL" id="ANO53136.1"/>
    </source>
</evidence>
<feature type="signal peptide" evidence="1">
    <location>
        <begin position="1"/>
        <end position="19"/>
    </location>
</feature>
<dbReference type="PIRSF" id="PIRSF028069">
    <property type="entry name" value="UCP028069"/>
    <property type="match status" value="1"/>
</dbReference>
<accession>A0A193LL09</accession>
<proteinExistence type="predicted"/>
<evidence type="ECO:0000256" key="1">
    <source>
        <dbReference type="SAM" id="SignalP"/>
    </source>
</evidence>
<keyword evidence="1" id="KW-0732">Signal</keyword>
<dbReference type="AlphaFoldDB" id="A0A193LL09"/>
<feature type="chain" id="PRO_5008260397" description="DUF3450 domain-containing protein" evidence="1">
    <location>
        <begin position="20"/>
        <end position="254"/>
    </location>
</feature>
<dbReference type="STRING" id="1548547.BA177_09625"/>
<dbReference type="Pfam" id="PF11932">
    <property type="entry name" value="DUF3450"/>
    <property type="match status" value="1"/>
</dbReference>
<dbReference type="EMBL" id="CP016268">
    <property type="protein sequence ID" value="ANO53136.1"/>
    <property type="molecule type" value="Genomic_DNA"/>
</dbReference>
<keyword evidence="3" id="KW-1185">Reference proteome</keyword>
<dbReference type="KEGG" id="woc:BA177_09625"/>
<sequence length="254" mass="28743">MTAAAIAATVIAISGSVFAQSVDDVLKADQRRLELAQASQERINEVVEGTRSLTDQYRAINKEIEGLQVYNRLMSAQVEGQQATLADIELSMDQVDVINRQIFPLMTRMIDGLEQSIALDIPFLKAERTNRVESLKEIMERSDVSVAEKFRKVMEAYQIEMDYGSSSEWYKESLDIDGALRDYNMLRIGRVGLYFQSDDSQITGHYNQETRQYELIDDENRSEIRKGLRMARQLIAPELLLLPIPAAKPAGETS</sequence>
<reference evidence="2 3" key="1">
    <citation type="submission" date="2016-06" db="EMBL/GenBank/DDBJ databases">
        <title>Complete genome sequence of a deep-branching marine Gamma Proteobacterium Woeseia oceani type strain XK5.</title>
        <authorList>
            <person name="Mu D."/>
            <person name="Du Z."/>
        </authorList>
    </citation>
    <scope>NUCLEOTIDE SEQUENCE [LARGE SCALE GENOMIC DNA]</scope>
    <source>
        <strain evidence="2 3">XK5</strain>
    </source>
</reference>
<gene>
    <name evidence="2" type="ORF">BA177_09625</name>
</gene>
<evidence type="ECO:0000313" key="3">
    <source>
        <dbReference type="Proteomes" id="UP000092695"/>
    </source>
</evidence>